<evidence type="ECO:0000256" key="5">
    <source>
        <dbReference type="ARBA" id="ARBA00022723"/>
    </source>
</evidence>
<name>A0A1H0U0Y0_SELRU</name>
<protein>
    <recommendedName>
        <fullName evidence="2 9">Heme chaperone HemW</fullName>
    </recommendedName>
</protein>
<dbReference type="InterPro" id="IPR010723">
    <property type="entry name" value="HemN_C"/>
</dbReference>
<dbReference type="EMBL" id="FNJQ01000027">
    <property type="protein sequence ID" value="SDP59720.1"/>
    <property type="molecule type" value="Genomic_DNA"/>
</dbReference>
<dbReference type="Gene3D" id="3.20.20.70">
    <property type="entry name" value="Aldolase class I"/>
    <property type="match status" value="1"/>
</dbReference>
<evidence type="ECO:0000256" key="3">
    <source>
        <dbReference type="ARBA" id="ARBA00022617"/>
    </source>
</evidence>
<keyword evidence="7 9" id="KW-0411">Iron-sulfur</keyword>
<dbReference type="PANTHER" id="PTHR13932">
    <property type="entry name" value="COPROPORPHYRINIGEN III OXIDASE"/>
    <property type="match status" value="1"/>
</dbReference>
<dbReference type="Proteomes" id="UP000182412">
    <property type="component" value="Unassembled WGS sequence"/>
</dbReference>
<dbReference type="GO" id="GO:0004109">
    <property type="term" value="F:coproporphyrinogen oxidase activity"/>
    <property type="evidence" value="ECO:0007669"/>
    <property type="project" value="InterPro"/>
</dbReference>
<comment type="similarity">
    <text evidence="1">Belongs to the anaerobic coproporphyrinogen-III oxidase family. HemW subfamily.</text>
</comment>
<evidence type="ECO:0000256" key="4">
    <source>
        <dbReference type="ARBA" id="ARBA00022691"/>
    </source>
</evidence>
<dbReference type="InterPro" id="IPR006638">
    <property type="entry name" value="Elp3/MiaA/NifB-like_rSAM"/>
</dbReference>
<dbReference type="GO" id="GO:0046872">
    <property type="term" value="F:metal ion binding"/>
    <property type="evidence" value="ECO:0007669"/>
    <property type="project" value="UniProtKB-UniRule"/>
</dbReference>
<evidence type="ECO:0000256" key="7">
    <source>
        <dbReference type="ARBA" id="ARBA00023014"/>
    </source>
</evidence>
<dbReference type="NCBIfam" id="TIGR00539">
    <property type="entry name" value="hemN_rel"/>
    <property type="match status" value="1"/>
</dbReference>
<evidence type="ECO:0000259" key="10">
    <source>
        <dbReference type="PROSITE" id="PS51918"/>
    </source>
</evidence>
<comment type="function">
    <text evidence="9">Probably acts as a heme chaperone, transferring heme to an unknown acceptor. Binds one molecule of heme per monomer, possibly covalently. Binds 1 [4Fe-4S] cluster. The cluster is coordinated with 3 cysteines and an exchangeable S-adenosyl-L-methionine.</text>
</comment>
<dbReference type="Pfam" id="PF04055">
    <property type="entry name" value="Radical_SAM"/>
    <property type="match status" value="1"/>
</dbReference>
<dbReference type="Pfam" id="PF06969">
    <property type="entry name" value="HemN_C"/>
    <property type="match status" value="1"/>
</dbReference>
<sequence length="379" mass="42630">MQWGVYIHIPFCRQKCFYCDFPSYAGRENLMEAYVEALCQQIKIQGFSYRQKWGRPATVYIGGGTPTALPLENMAQILQTVENFIGAEIAEFTVECNPGTVDAQYLQMLKANGVNRLSFGVQSFDDGLLRRIGRIHNSAEALEAIRLAQEAGFANISLDLIYGLPEQTMEQLQASVGQALNLGVQHISIYGLQVEEGTVFARQQELGKLDLPAEEEAEAMYDYMTNVLPQHGYLRYEVSNFAQRGYESCHNRSYWHDVPYLGLGAAAHSYLEGKRYAAVADIQEYIAGIKAGDEIWKLEEEPTRQHAMEEFAFLALRTVEGLAARDFAQKFQVSLQEIYGETMAKLAQQGLLQVDDNGCRLTNQGFKYGNVVFAEFILD</sequence>
<keyword evidence="3 9" id="KW-0349">Heme</keyword>
<accession>A0A1H0U0Y0</accession>
<dbReference type="InterPro" id="IPR058240">
    <property type="entry name" value="rSAM_sf"/>
</dbReference>
<dbReference type="GO" id="GO:0051539">
    <property type="term" value="F:4 iron, 4 sulfur cluster binding"/>
    <property type="evidence" value="ECO:0007669"/>
    <property type="project" value="UniProtKB-UniRule"/>
</dbReference>
<dbReference type="SMART" id="SM00729">
    <property type="entry name" value="Elp3"/>
    <property type="match status" value="1"/>
</dbReference>
<dbReference type="PANTHER" id="PTHR13932:SF5">
    <property type="entry name" value="RADICAL S-ADENOSYL METHIONINE DOMAIN-CONTAINING PROTEIN 1, MITOCHONDRIAL"/>
    <property type="match status" value="1"/>
</dbReference>
<dbReference type="AlphaFoldDB" id="A0A1H0U0Y0"/>
<evidence type="ECO:0000256" key="2">
    <source>
        <dbReference type="ARBA" id="ARBA00017228"/>
    </source>
</evidence>
<comment type="subcellular location">
    <subcellularLocation>
        <location evidence="9">Cytoplasm</location>
    </subcellularLocation>
</comment>
<organism evidence="11 12">
    <name type="scientific">Selenomonas ruminantium</name>
    <dbReference type="NCBI Taxonomy" id="971"/>
    <lineage>
        <taxon>Bacteria</taxon>
        <taxon>Bacillati</taxon>
        <taxon>Bacillota</taxon>
        <taxon>Negativicutes</taxon>
        <taxon>Selenomonadales</taxon>
        <taxon>Selenomonadaceae</taxon>
        <taxon>Selenomonas</taxon>
    </lineage>
</organism>
<dbReference type="SFLD" id="SFLDS00029">
    <property type="entry name" value="Radical_SAM"/>
    <property type="match status" value="1"/>
</dbReference>
<dbReference type="CDD" id="cd01335">
    <property type="entry name" value="Radical_SAM"/>
    <property type="match status" value="1"/>
</dbReference>
<evidence type="ECO:0000256" key="6">
    <source>
        <dbReference type="ARBA" id="ARBA00023004"/>
    </source>
</evidence>
<evidence type="ECO:0000256" key="1">
    <source>
        <dbReference type="ARBA" id="ARBA00006100"/>
    </source>
</evidence>
<dbReference type="InterPro" id="IPR013785">
    <property type="entry name" value="Aldolase_TIM"/>
</dbReference>
<keyword evidence="8 9" id="KW-0143">Chaperone</keyword>
<keyword evidence="4 9" id="KW-0949">S-adenosyl-L-methionine</keyword>
<keyword evidence="9" id="KW-0004">4Fe-4S</keyword>
<evidence type="ECO:0000313" key="12">
    <source>
        <dbReference type="Proteomes" id="UP000182412"/>
    </source>
</evidence>
<evidence type="ECO:0000313" key="11">
    <source>
        <dbReference type="EMBL" id="SDP59720.1"/>
    </source>
</evidence>
<keyword evidence="6 9" id="KW-0408">Iron</keyword>
<dbReference type="GO" id="GO:0006779">
    <property type="term" value="P:porphyrin-containing compound biosynthetic process"/>
    <property type="evidence" value="ECO:0007669"/>
    <property type="project" value="InterPro"/>
</dbReference>
<keyword evidence="5 9" id="KW-0479">Metal-binding</keyword>
<dbReference type="SFLD" id="SFLDF00288">
    <property type="entry name" value="HemN-like__clustered_with_nucl"/>
    <property type="match status" value="1"/>
</dbReference>
<evidence type="ECO:0000256" key="8">
    <source>
        <dbReference type="ARBA" id="ARBA00023186"/>
    </source>
</evidence>
<keyword evidence="9" id="KW-0963">Cytoplasm</keyword>
<dbReference type="RefSeq" id="WP_074573027.1">
    <property type="nucleotide sequence ID" value="NZ_FNJQ01000027.1"/>
</dbReference>
<dbReference type="SUPFAM" id="SSF102114">
    <property type="entry name" value="Radical SAM enzymes"/>
    <property type="match status" value="1"/>
</dbReference>
<dbReference type="InterPro" id="IPR004559">
    <property type="entry name" value="HemW-like"/>
</dbReference>
<dbReference type="InterPro" id="IPR007197">
    <property type="entry name" value="rSAM"/>
</dbReference>
<dbReference type="InterPro" id="IPR034505">
    <property type="entry name" value="Coproporphyrinogen-III_oxidase"/>
</dbReference>
<feature type="domain" description="Radical SAM core" evidence="10">
    <location>
        <begin position="1"/>
        <end position="234"/>
    </location>
</feature>
<reference evidence="11 12" key="1">
    <citation type="submission" date="2016-10" db="EMBL/GenBank/DDBJ databases">
        <authorList>
            <person name="de Groot N.N."/>
        </authorList>
    </citation>
    <scope>NUCLEOTIDE SEQUENCE [LARGE SCALE GENOMIC DNA]</scope>
    <source>
        <strain evidence="11 12">S137</strain>
    </source>
</reference>
<dbReference type="SFLD" id="SFLDF00562">
    <property type="entry name" value="HemN-like__clustered_with_heat"/>
    <property type="match status" value="1"/>
</dbReference>
<gene>
    <name evidence="11" type="ORF">SAMN05216366_12752</name>
</gene>
<evidence type="ECO:0000256" key="9">
    <source>
        <dbReference type="RuleBase" id="RU364116"/>
    </source>
</evidence>
<proteinExistence type="inferred from homology"/>
<dbReference type="PROSITE" id="PS51918">
    <property type="entry name" value="RADICAL_SAM"/>
    <property type="match status" value="1"/>
</dbReference>
<dbReference type="GO" id="GO:0005737">
    <property type="term" value="C:cytoplasm"/>
    <property type="evidence" value="ECO:0007669"/>
    <property type="project" value="UniProtKB-SubCell"/>
</dbReference>
<dbReference type="OrthoDB" id="9808022at2"/>
<dbReference type="SFLD" id="SFLDG01065">
    <property type="entry name" value="anaerobic_coproporphyrinogen-I"/>
    <property type="match status" value="1"/>
</dbReference>